<accession>A0AAV0EAW3</accession>
<dbReference type="Gene3D" id="1.25.40.10">
    <property type="entry name" value="Tetratricopeptide repeat domain"/>
    <property type="match status" value="1"/>
</dbReference>
<gene>
    <name evidence="1" type="ORF">CEPIT_LOCUS23358</name>
</gene>
<name>A0AAV0EAW3_9ASTE</name>
<keyword evidence="2" id="KW-1185">Reference proteome</keyword>
<protein>
    <recommendedName>
        <fullName evidence="3">Pentatricopeptide repeat-containing protein</fullName>
    </recommendedName>
</protein>
<dbReference type="Proteomes" id="UP001152523">
    <property type="component" value="Unassembled WGS sequence"/>
</dbReference>
<comment type="caution">
    <text evidence="1">The sequence shown here is derived from an EMBL/GenBank/DDBJ whole genome shotgun (WGS) entry which is preliminary data.</text>
</comment>
<sequence>MLRPRMYRHCLQLPSTTVILNCISSVATIYTAAAEHEDDPFKAHPCYHHLSSIKSKGELLQSYTVTPPIQPWPRNLTHKRLISLISCQNDPNMALHIFHHAGKYHPGFSHNYETYHRIILKLCRARAFESVDTLLAELRHTNITCSENLFVTVIRNYGIASKPKQAIKSFLKIKDFGIVRGKNRKSYWCWYVEIGSSDAKVTSPRMVKWHLACLDAVGLNVVGTCAIDTTGC</sequence>
<evidence type="ECO:0000313" key="2">
    <source>
        <dbReference type="Proteomes" id="UP001152523"/>
    </source>
</evidence>
<dbReference type="InterPro" id="IPR011990">
    <property type="entry name" value="TPR-like_helical_dom_sf"/>
</dbReference>
<dbReference type="EMBL" id="CAMAPF010000918">
    <property type="protein sequence ID" value="CAH9120988.1"/>
    <property type="molecule type" value="Genomic_DNA"/>
</dbReference>
<organism evidence="1 2">
    <name type="scientific">Cuscuta epithymum</name>
    <dbReference type="NCBI Taxonomy" id="186058"/>
    <lineage>
        <taxon>Eukaryota</taxon>
        <taxon>Viridiplantae</taxon>
        <taxon>Streptophyta</taxon>
        <taxon>Embryophyta</taxon>
        <taxon>Tracheophyta</taxon>
        <taxon>Spermatophyta</taxon>
        <taxon>Magnoliopsida</taxon>
        <taxon>eudicotyledons</taxon>
        <taxon>Gunneridae</taxon>
        <taxon>Pentapetalae</taxon>
        <taxon>asterids</taxon>
        <taxon>lamiids</taxon>
        <taxon>Solanales</taxon>
        <taxon>Convolvulaceae</taxon>
        <taxon>Cuscuteae</taxon>
        <taxon>Cuscuta</taxon>
        <taxon>Cuscuta subgen. Cuscuta</taxon>
    </lineage>
</organism>
<reference evidence="1" key="1">
    <citation type="submission" date="2022-07" db="EMBL/GenBank/DDBJ databases">
        <authorList>
            <person name="Macas J."/>
            <person name="Novak P."/>
            <person name="Neumann P."/>
        </authorList>
    </citation>
    <scope>NUCLEOTIDE SEQUENCE</scope>
</reference>
<dbReference type="AlphaFoldDB" id="A0AAV0EAW3"/>
<evidence type="ECO:0008006" key="3">
    <source>
        <dbReference type="Google" id="ProtNLM"/>
    </source>
</evidence>
<proteinExistence type="predicted"/>
<evidence type="ECO:0000313" key="1">
    <source>
        <dbReference type="EMBL" id="CAH9120988.1"/>
    </source>
</evidence>